<accession>A0A517YVP7</accession>
<dbReference type="KEGG" id="pcor:KS4_23570"/>
<dbReference type="GO" id="GO:0005829">
    <property type="term" value="C:cytosol"/>
    <property type="evidence" value="ECO:0007669"/>
    <property type="project" value="TreeGrafter"/>
</dbReference>
<dbReference type="SUPFAM" id="SSF47413">
    <property type="entry name" value="lambda repressor-like DNA-binding domains"/>
    <property type="match status" value="1"/>
</dbReference>
<dbReference type="Pfam" id="PF01381">
    <property type="entry name" value="HTH_3"/>
    <property type="match status" value="1"/>
</dbReference>
<gene>
    <name evidence="3" type="ORF">KS4_23570</name>
</gene>
<evidence type="ECO:0000313" key="4">
    <source>
        <dbReference type="Proteomes" id="UP000317369"/>
    </source>
</evidence>
<dbReference type="PANTHER" id="PTHR46797">
    <property type="entry name" value="HTH-TYPE TRANSCRIPTIONAL REGULATOR"/>
    <property type="match status" value="1"/>
</dbReference>
<keyword evidence="4" id="KW-1185">Reference proteome</keyword>
<dbReference type="EMBL" id="CP036425">
    <property type="protein sequence ID" value="QDU34290.1"/>
    <property type="molecule type" value="Genomic_DNA"/>
</dbReference>
<dbReference type="Proteomes" id="UP000317369">
    <property type="component" value="Chromosome"/>
</dbReference>
<evidence type="ECO:0000259" key="2">
    <source>
        <dbReference type="PROSITE" id="PS50943"/>
    </source>
</evidence>
<dbReference type="InterPro" id="IPR050807">
    <property type="entry name" value="TransReg_Diox_bact_type"/>
</dbReference>
<dbReference type="CDD" id="cd00093">
    <property type="entry name" value="HTH_XRE"/>
    <property type="match status" value="1"/>
</dbReference>
<dbReference type="RefSeq" id="WP_200761178.1">
    <property type="nucleotide sequence ID" value="NZ_CP036425.1"/>
</dbReference>
<reference evidence="3 4" key="1">
    <citation type="submission" date="2019-02" db="EMBL/GenBank/DDBJ databases">
        <title>Deep-cultivation of Planctomycetes and their phenomic and genomic characterization uncovers novel biology.</title>
        <authorList>
            <person name="Wiegand S."/>
            <person name="Jogler M."/>
            <person name="Boedeker C."/>
            <person name="Pinto D."/>
            <person name="Vollmers J."/>
            <person name="Rivas-Marin E."/>
            <person name="Kohn T."/>
            <person name="Peeters S.H."/>
            <person name="Heuer A."/>
            <person name="Rast P."/>
            <person name="Oberbeckmann S."/>
            <person name="Bunk B."/>
            <person name="Jeske O."/>
            <person name="Meyerdierks A."/>
            <person name="Storesund J.E."/>
            <person name="Kallscheuer N."/>
            <person name="Luecker S."/>
            <person name="Lage O.M."/>
            <person name="Pohl T."/>
            <person name="Merkel B.J."/>
            <person name="Hornburger P."/>
            <person name="Mueller R.-W."/>
            <person name="Bruemmer F."/>
            <person name="Labrenz M."/>
            <person name="Spormann A.M."/>
            <person name="Op den Camp H."/>
            <person name="Overmann J."/>
            <person name="Amann R."/>
            <person name="Jetten M.S.M."/>
            <person name="Mascher T."/>
            <person name="Medema M.H."/>
            <person name="Devos D.P."/>
            <person name="Kaster A.-K."/>
            <person name="Ovreas L."/>
            <person name="Rohde M."/>
            <person name="Galperin M.Y."/>
            <person name="Jogler C."/>
        </authorList>
    </citation>
    <scope>NUCLEOTIDE SEQUENCE [LARGE SCALE GENOMIC DNA]</scope>
    <source>
        <strain evidence="3 4">KS4</strain>
    </source>
</reference>
<sequence length="99" mass="10758">MQLLDMKIFSDELYRKVGNALAGKRQKTGMSQDALAGHVGVTRVTIANIEAGRQRPPLATLYAIASALDMKLHEVLPDIPKIKVSVDVDWGTPSTGIEE</sequence>
<organism evidence="3 4">
    <name type="scientific">Poriferisphaera corsica</name>
    <dbReference type="NCBI Taxonomy" id="2528020"/>
    <lineage>
        <taxon>Bacteria</taxon>
        <taxon>Pseudomonadati</taxon>
        <taxon>Planctomycetota</taxon>
        <taxon>Phycisphaerae</taxon>
        <taxon>Phycisphaerales</taxon>
        <taxon>Phycisphaeraceae</taxon>
        <taxon>Poriferisphaera</taxon>
    </lineage>
</organism>
<dbReference type="PANTHER" id="PTHR46797:SF1">
    <property type="entry name" value="METHYLPHOSPHONATE SYNTHASE"/>
    <property type="match status" value="1"/>
</dbReference>
<proteinExistence type="predicted"/>
<dbReference type="GO" id="GO:0003700">
    <property type="term" value="F:DNA-binding transcription factor activity"/>
    <property type="evidence" value="ECO:0007669"/>
    <property type="project" value="TreeGrafter"/>
</dbReference>
<dbReference type="InterPro" id="IPR010982">
    <property type="entry name" value="Lambda_DNA-bd_dom_sf"/>
</dbReference>
<evidence type="ECO:0000256" key="1">
    <source>
        <dbReference type="ARBA" id="ARBA00023125"/>
    </source>
</evidence>
<dbReference type="InterPro" id="IPR001387">
    <property type="entry name" value="Cro/C1-type_HTH"/>
</dbReference>
<keyword evidence="1" id="KW-0238">DNA-binding</keyword>
<evidence type="ECO:0000313" key="3">
    <source>
        <dbReference type="EMBL" id="QDU34290.1"/>
    </source>
</evidence>
<dbReference type="GO" id="GO:0003677">
    <property type="term" value="F:DNA binding"/>
    <property type="evidence" value="ECO:0007669"/>
    <property type="project" value="UniProtKB-KW"/>
</dbReference>
<dbReference type="SMART" id="SM00530">
    <property type="entry name" value="HTH_XRE"/>
    <property type="match status" value="1"/>
</dbReference>
<dbReference type="AlphaFoldDB" id="A0A517YVP7"/>
<feature type="domain" description="HTH cro/C1-type" evidence="2">
    <location>
        <begin position="21"/>
        <end position="75"/>
    </location>
</feature>
<dbReference type="PROSITE" id="PS50943">
    <property type="entry name" value="HTH_CROC1"/>
    <property type="match status" value="1"/>
</dbReference>
<name>A0A517YVP7_9BACT</name>
<dbReference type="Gene3D" id="1.10.260.40">
    <property type="entry name" value="lambda repressor-like DNA-binding domains"/>
    <property type="match status" value="1"/>
</dbReference>
<protein>
    <submittedName>
        <fullName evidence="3">Antitoxin HipB</fullName>
    </submittedName>
</protein>